<dbReference type="InterPro" id="IPR040354">
    <property type="entry name" value="TCTN1-3"/>
</dbReference>
<evidence type="ECO:0000256" key="5">
    <source>
        <dbReference type="SAM" id="SignalP"/>
    </source>
</evidence>
<keyword evidence="3" id="KW-0970">Cilium biogenesis/degradation</keyword>
<evidence type="ECO:0000313" key="8">
    <source>
        <dbReference type="EMBL" id="JAP51691.1"/>
    </source>
</evidence>
<organism evidence="8">
    <name type="scientific">Schistocephalus solidus</name>
    <name type="common">Tapeworm</name>
    <dbReference type="NCBI Taxonomy" id="70667"/>
    <lineage>
        <taxon>Eukaryota</taxon>
        <taxon>Metazoa</taxon>
        <taxon>Spiralia</taxon>
        <taxon>Lophotrochozoa</taxon>
        <taxon>Platyhelminthes</taxon>
        <taxon>Cestoda</taxon>
        <taxon>Eucestoda</taxon>
        <taxon>Diphyllobothriidea</taxon>
        <taxon>Diphyllobothriidae</taxon>
        <taxon>Schistocephalus</taxon>
    </lineage>
</organism>
<keyword evidence="2 5" id="KW-0732">Signal</keyword>
<feature type="domain" description="Tectonic-1-3 N-terminal" evidence="7">
    <location>
        <begin position="20"/>
        <end position="83"/>
    </location>
</feature>
<feature type="chain" id="PRO_5007051134" evidence="5">
    <location>
        <begin position="20"/>
        <end position="569"/>
    </location>
</feature>
<evidence type="ECO:0000259" key="7">
    <source>
        <dbReference type="Pfam" id="PF25752"/>
    </source>
</evidence>
<dbReference type="PANTHER" id="PTHR14611">
    <property type="entry name" value="TECTONIC FAMILY MEMBER"/>
    <property type="match status" value="1"/>
</dbReference>
<dbReference type="Pfam" id="PF07773">
    <property type="entry name" value="TCTN_DUF1619"/>
    <property type="match status" value="1"/>
</dbReference>
<dbReference type="InterPro" id="IPR011677">
    <property type="entry name" value="TCTN1-3_dom"/>
</dbReference>
<gene>
    <name evidence="8" type="primary">TECT3</name>
    <name evidence="8" type="ORF">TR145220</name>
</gene>
<reference evidence="8" key="1">
    <citation type="submission" date="2016-01" db="EMBL/GenBank/DDBJ databases">
        <title>Reference transcriptome for the parasite Schistocephalus solidus: insights into the molecular evolution of parasitism.</title>
        <authorList>
            <person name="Hebert F.O."/>
            <person name="Grambauer S."/>
            <person name="Barber I."/>
            <person name="Landry C.R."/>
            <person name="Aubin-Horth N."/>
        </authorList>
    </citation>
    <scope>NUCLEOTIDE SEQUENCE</scope>
</reference>
<name>A0A0X3PID8_SCHSO</name>
<keyword evidence="4" id="KW-0325">Glycoprotein</keyword>
<evidence type="ECO:0000256" key="3">
    <source>
        <dbReference type="ARBA" id="ARBA00022794"/>
    </source>
</evidence>
<dbReference type="GO" id="GO:0060271">
    <property type="term" value="P:cilium assembly"/>
    <property type="evidence" value="ECO:0007669"/>
    <property type="project" value="TreeGrafter"/>
</dbReference>
<dbReference type="EMBL" id="GEEE01011534">
    <property type="protein sequence ID" value="JAP51691.1"/>
    <property type="molecule type" value="Transcribed_RNA"/>
</dbReference>
<dbReference type="AlphaFoldDB" id="A0A0X3PID8"/>
<feature type="domain" description="Tectonic-1-3" evidence="6">
    <location>
        <begin position="316"/>
        <end position="509"/>
    </location>
</feature>
<evidence type="ECO:0000256" key="2">
    <source>
        <dbReference type="ARBA" id="ARBA00022729"/>
    </source>
</evidence>
<sequence>MRAIYIVFAFSLCCRGGGSLCVCDLTELECDISCCCDEDCTDSYLNSFPNCIENHNNLSSCLPSHFLFAQNSLAKSVQTNMNSTCFYPKNVTGSQGSGLAKVISNYEDANQISAIYRPNILYFKDEESLGAVYKSFDLINVLYFTNSSGYLSLPLKGTCIGTIYPEYLVNLTRTCYQYSGSSSTCSGLPSISQLFSTNFVIMGLPPFANSYRNYEFYSVPLSAVKCASQDAQATPISCSSVLPNFNATDQTCHSVISKISFRFAHRAGQILDYQIKLWTQDVVTEGFSFNVEIVFFENEIADLNGTAFPPDLQRSGADGYEWGRPLLAGRLSDQNRIQMMPFPLLTEADRQSARGALYAWWVYPSGGDDCSDPSDPNRLSFVRFGIDSYSACILRYNLSMLSNCTELEVQVKNILTRQWNSTTATASAEPPTHVGCLGASQSEILSDWAPILSADSASTEQDTTTSGNNECANIITGQHIRVIYAYQGKVTQPRATVLGVQIEYFRGNIKFLCPGAYCSPRQVNKLQVTQISTQVSFFDATGDSTKRDPGSIEYTYPSANAWFPFYTYF</sequence>
<feature type="signal peptide" evidence="5">
    <location>
        <begin position="1"/>
        <end position="19"/>
    </location>
</feature>
<proteinExistence type="inferred from homology"/>
<comment type="similarity">
    <text evidence="1">Belongs to the tectonic family.</text>
</comment>
<accession>A0A0X3PID8</accession>
<protein>
    <submittedName>
        <fullName evidence="8">Tectonic-3</fullName>
    </submittedName>
</protein>
<evidence type="ECO:0000259" key="6">
    <source>
        <dbReference type="Pfam" id="PF07773"/>
    </source>
</evidence>
<evidence type="ECO:0000256" key="1">
    <source>
        <dbReference type="ARBA" id="ARBA00007633"/>
    </source>
</evidence>
<evidence type="ECO:0000256" key="4">
    <source>
        <dbReference type="ARBA" id="ARBA00023180"/>
    </source>
</evidence>
<dbReference type="PANTHER" id="PTHR14611:SF2">
    <property type="entry name" value="TECTONIC"/>
    <property type="match status" value="1"/>
</dbReference>
<dbReference type="Pfam" id="PF25752">
    <property type="entry name" value="DUF1619_N"/>
    <property type="match status" value="1"/>
</dbReference>
<dbReference type="InterPro" id="IPR057724">
    <property type="entry name" value="TCTN1-3_N"/>
</dbReference>